<feature type="compositionally biased region" description="Basic and acidic residues" evidence="1">
    <location>
        <begin position="934"/>
        <end position="944"/>
    </location>
</feature>
<feature type="compositionally biased region" description="Basic and acidic residues" evidence="1">
    <location>
        <begin position="564"/>
        <end position="573"/>
    </location>
</feature>
<keyword evidence="5" id="KW-1185">Reference proteome</keyword>
<feature type="region of interest" description="Disordered" evidence="1">
    <location>
        <begin position="667"/>
        <end position="778"/>
    </location>
</feature>
<dbReference type="FunCoup" id="A0A251U0L6">
    <property type="interactions" value="2253"/>
</dbReference>
<dbReference type="PANTHER" id="PTHR38372">
    <property type="entry name" value="DENTIN SIALOPHOSPHOPROTEIN-LIKE PROTEIN"/>
    <property type="match status" value="1"/>
</dbReference>
<reference evidence="3 5" key="1">
    <citation type="journal article" date="2017" name="Nature">
        <title>The sunflower genome provides insights into oil metabolism, flowering and Asterid evolution.</title>
        <authorList>
            <person name="Badouin H."/>
            <person name="Gouzy J."/>
            <person name="Grassa C.J."/>
            <person name="Murat F."/>
            <person name="Staton S.E."/>
            <person name="Cottret L."/>
            <person name="Lelandais-Briere C."/>
            <person name="Owens G.L."/>
            <person name="Carrere S."/>
            <person name="Mayjonade B."/>
            <person name="Legrand L."/>
            <person name="Gill N."/>
            <person name="Kane N.C."/>
            <person name="Bowers J.E."/>
            <person name="Hubner S."/>
            <person name="Bellec A."/>
            <person name="Berard A."/>
            <person name="Berges H."/>
            <person name="Blanchet N."/>
            <person name="Boniface M.C."/>
            <person name="Brunel D."/>
            <person name="Catrice O."/>
            <person name="Chaidir N."/>
            <person name="Claudel C."/>
            <person name="Donnadieu C."/>
            <person name="Faraut T."/>
            <person name="Fievet G."/>
            <person name="Helmstetter N."/>
            <person name="King M."/>
            <person name="Knapp S.J."/>
            <person name="Lai Z."/>
            <person name="Le Paslier M.C."/>
            <person name="Lippi Y."/>
            <person name="Lorenzon L."/>
            <person name="Mandel J.R."/>
            <person name="Marage G."/>
            <person name="Marchand G."/>
            <person name="Marquand E."/>
            <person name="Bret-Mestries E."/>
            <person name="Morien E."/>
            <person name="Nambeesan S."/>
            <person name="Nguyen T."/>
            <person name="Pegot-Espagnet P."/>
            <person name="Pouilly N."/>
            <person name="Raftis F."/>
            <person name="Sallet E."/>
            <person name="Schiex T."/>
            <person name="Thomas J."/>
            <person name="Vandecasteele C."/>
            <person name="Vares D."/>
            <person name="Vear F."/>
            <person name="Vautrin S."/>
            <person name="Crespi M."/>
            <person name="Mangin B."/>
            <person name="Burke J.M."/>
            <person name="Salse J."/>
            <person name="Munos S."/>
            <person name="Vincourt P."/>
            <person name="Rieseberg L.H."/>
            <person name="Langlade N.B."/>
        </authorList>
    </citation>
    <scope>NUCLEOTIDE SEQUENCE [LARGE SCALE GENOMIC DNA]</scope>
    <source>
        <strain evidence="5">cv. SF193</strain>
        <tissue evidence="3">Leaves</tissue>
    </source>
</reference>
<feature type="compositionally biased region" description="Gly residues" evidence="1">
    <location>
        <begin position="1"/>
        <end position="17"/>
    </location>
</feature>
<evidence type="ECO:0000259" key="2">
    <source>
        <dbReference type="PROSITE" id="PS51980"/>
    </source>
</evidence>
<feature type="domain" description="OCEL" evidence="2">
    <location>
        <begin position="959"/>
        <end position="1067"/>
    </location>
</feature>
<feature type="compositionally biased region" description="Basic and acidic residues" evidence="1">
    <location>
        <begin position="221"/>
        <end position="231"/>
    </location>
</feature>
<sequence length="1069" mass="119370">MYGGSAKLGGRGRGGGPVKRNIHSAFQPSSVQRPSATPAGTGHRNRSNTPAAAAATTSTAEESFSLVRNNPLNFGMIIRLTPVLIEEIKRLEAEGGVARMRFDSSANNPNGNVINVGDKEFRFTWSQETGDLCDIYEERRTGDGDGLLVESGGAWRKLNVQRELDESVKNHVKMRTVEAERKHKSRKAIILDHKNPSMKNQMKALAAAEVNNAWRGSYKQKKDLPFKKTKPETSSAVIPLKSGGKAGFSSSTPSKVRASTSPLQMTPEQSGVPLSPLRSNNANKSHANREDATLTQSSKENASTSEREMFNRVPVPAGIVQNKPGSNERFGNKPTDPQSLLISLLMGKPQGMNLKALEKAIGETIPKSVKQIEPILKKIAVFQAPGRYVLKPDVELESVKNPLFESGSSPENDNHHREATTAPESSFPSRTDDVTETEQPSHLISKPYEDLNILENNDIGNPSPDALSDKKVSHNNEDHAVSSSRSGSDSDSESDSSDSESNSRSPVGSKSGNSSDSDSDSDASLNSKQGSDEDVDIMSDDDKEPNQNLQPFNHELGYAPHNMLDLEKDLFEDNKDEDNYADDTKNLFNNHQESEVHGHAKKVVSRSNTSKRGSDEKHFDESENAKRLKSGNSSRSSVLRSPDGPGMMSRTVGDLSDYDYENVNNREFLGNSTLDSPRSGPRSIDLNARAKPPADMDNIVRFSERGPQDNRVNKETRDEDGQPKDRRPPKNSGGKPPGSHQKKHGALIGKNKEPELLSTSQIKNSPADLKKSTVINGRGPALQRELSDLEMGELRENWHEEKRFGKNNSFKQSENKSSSDYWNLDESTVKPNDVVNLPKKVVSDDHVDDFTRFNGKQSLSRTDHLKSGSQNDKGKHNEAGSEGYTVNTESQRKGHVGGPHKHEKQVMPTKDKKRHKSKDIGEKKKDFRLINSRDNSETKRREMESCSDDSITSYIKYEKDEPEMKGPIRDISQYNEYVQEYHEKYDCYHTLNKILESYRNEFQTFGRDLELAKGKDIERYNKILEQLMESYRQCGMKHKRLKKIFVVLHHELQHLKEMIRDFVEKQTKG</sequence>
<feature type="region of interest" description="Disordered" evidence="1">
    <location>
        <begin position="799"/>
        <end position="826"/>
    </location>
</feature>
<feature type="compositionally biased region" description="Low complexity" evidence="1">
    <location>
        <begin position="499"/>
        <end position="527"/>
    </location>
</feature>
<feature type="compositionally biased region" description="Basic and acidic residues" evidence="1">
    <location>
        <begin position="861"/>
        <end position="879"/>
    </location>
</feature>
<dbReference type="Proteomes" id="UP000215914">
    <property type="component" value="Chromosome 9"/>
</dbReference>
<feature type="compositionally biased region" description="Low complexity" evidence="1">
    <location>
        <begin position="51"/>
        <end position="62"/>
    </location>
</feature>
<feature type="compositionally biased region" description="Low complexity" evidence="1">
    <location>
        <begin position="630"/>
        <end position="641"/>
    </location>
</feature>
<dbReference type="EMBL" id="CM007898">
    <property type="protein sequence ID" value="OTG16890.1"/>
    <property type="molecule type" value="Genomic_DNA"/>
</dbReference>
<dbReference type="InterPro" id="IPR010844">
    <property type="entry name" value="Occludin_ELL"/>
</dbReference>
<accession>A0A251U0L6</accession>
<evidence type="ECO:0000313" key="4">
    <source>
        <dbReference type="EMBL" id="OTG16890.1"/>
    </source>
</evidence>
<feature type="compositionally biased region" description="Basic and acidic residues" evidence="1">
    <location>
        <begin position="702"/>
        <end position="728"/>
    </location>
</feature>
<dbReference type="InParanoid" id="A0A251U0L6"/>
<feature type="compositionally biased region" description="Basic and acidic residues" evidence="1">
    <location>
        <begin position="918"/>
        <end position="928"/>
    </location>
</feature>
<feature type="compositionally biased region" description="Basic and acidic residues" evidence="1">
    <location>
        <begin position="841"/>
        <end position="851"/>
    </location>
</feature>
<feature type="compositionally biased region" description="Polar residues" evidence="1">
    <location>
        <begin position="248"/>
        <end position="269"/>
    </location>
</feature>
<feature type="compositionally biased region" description="Polar residues" evidence="1">
    <location>
        <begin position="293"/>
        <end position="304"/>
    </location>
</feature>
<feature type="compositionally biased region" description="Polar residues" evidence="1">
    <location>
        <begin position="24"/>
        <end position="35"/>
    </location>
</feature>
<feature type="compositionally biased region" description="Acidic residues" evidence="1">
    <location>
        <begin position="532"/>
        <end position="543"/>
    </location>
</feature>
<feature type="compositionally biased region" description="Basic residues" evidence="1">
    <location>
        <begin position="893"/>
        <end position="903"/>
    </location>
</feature>
<dbReference type="OMA" id="KEYRFTW"/>
<dbReference type="STRING" id="4232.A0A251U0L6"/>
<organism evidence="4 5">
    <name type="scientific">Helianthus annuus</name>
    <name type="common">Common sunflower</name>
    <dbReference type="NCBI Taxonomy" id="4232"/>
    <lineage>
        <taxon>Eukaryota</taxon>
        <taxon>Viridiplantae</taxon>
        <taxon>Streptophyta</taxon>
        <taxon>Embryophyta</taxon>
        <taxon>Tracheophyta</taxon>
        <taxon>Spermatophyta</taxon>
        <taxon>Magnoliopsida</taxon>
        <taxon>eudicotyledons</taxon>
        <taxon>Gunneridae</taxon>
        <taxon>Pentapetalae</taxon>
        <taxon>asterids</taxon>
        <taxon>campanulids</taxon>
        <taxon>Asterales</taxon>
        <taxon>Asteraceae</taxon>
        <taxon>Asteroideae</taxon>
        <taxon>Heliantheae alliance</taxon>
        <taxon>Heliantheae</taxon>
        <taxon>Helianthus</taxon>
    </lineage>
</organism>
<feature type="compositionally biased region" description="Basic and acidic residues" evidence="1">
    <location>
        <begin position="612"/>
        <end position="626"/>
    </location>
</feature>
<proteinExistence type="predicted"/>
<feature type="compositionally biased region" description="Polar residues" evidence="1">
    <location>
        <begin position="806"/>
        <end position="826"/>
    </location>
</feature>
<reference evidence="4" key="2">
    <citation type="submission" date="2017-02" db="EMBL/GenBank/DDBJ databases">
        <title>Sunflower complete genome.</title>
        <authorList>
            <person name="Langlade N."/>
            <person name="Munos S."/>
        </authorList>
    </citation>
    <scope>NUCLEOTIDE SEQUENCE [LARGE SCALE GENOMIC DNA]</scope>
    <source>
        <tissue evidence="4">Leaves</tissue>
    </source>
</reference>
<evidence type="ECO:0000313" key="3">
    <source>
        <dbReference type="EMBL" id="KAF5793376.1"/>
    </source>
</evidence>
<name>A0A251U0L6_HELAN</name>
<dbReference type="PROSITE" id="PS51980">
    <property type="entry name" value="OCEL"/>
    <property type="match status" value="1"/>
</dbReference>
<feature type="compositionally biased region" description="Polar residues" evidence="1">
    <location>
        <begin position="667"/>
        <end position="676"/>
    </location>
</feature>
<feature type="region of interest" description="Disordered" evidence="1">
    <location>
        <begin position="221"/>
        <end position="307"/>
    </location>
</feature>
<feature type="compositionally biased region" description="Low complexity" evidence="1">
    <location>
        <begin position="730"/>
        <end position="739"/>
    </location>
</feature>
<evidence type="ECO:0000313" key="5">
    <source>
        <dbReference type="Proteomes" id="UP000215914"/>
    </source>
</evidence>
<feature type="compositionally biased region" description="Basic and acidic residues" evidence="1">
    <location>
        <begin position="467"/>
        <end position="480"/>
    </location>
</feature>
<dbReference type="Gramene" id="mRNA:HanXRQr2_Chr09g0416731">
    <property type="protein sequence ID" value="mRNA:HanXRQr2_Chr09g0416731"/>
    <property type="gene ID" value="HanXRQr2_Chr09g0416731"/>
</dbReference>
<dbReference type="AlphaFoldDB" id="A0A251U0L6"/>
<dbReference type="SUPFAM" id="SSF144292">
    <property type="entry name" value="occludin/ELL-like"/>
    <property type="match status" value="1"/>
</dbReference>
<feature type="region of interest" description="Disordered" evidence="1">
    <location>
        <begin position="1"/>
        <end position="62"/>
    </location>
</feature>
<dbReference type="Gene3D" id="6.10.140.340">
    <property type="match status" value="1"/>
</dbReference>
<evidence type="ECO:0000256" key="1">
    <source>
        <dbReference type="SAM" id="MobiDB-lite"/>
    </source>
</evidence>
<feature type="region of interest" description="Disordered" evidence="1">
    <location>
        <begin position="402"/>
        <end position="655"/>
    </location>
</feature>
<dbReference type="PANTHER" id="PTHR38372:SF2">
    <property type="entry name" value="DENTIN SIALOPHOSPHOPROTEIN-LIKE PROTEIN"/>
    <property type="match status" value="1"/>
</dbReference>
<dbReference type="Pfam" id="PF07303">
    <property type="entry name" value="Occludin_ELL"/>
    <property type="match status" value="1"/>
</dbReference>
<protein>
    <submittedName>
        <fullName evidence="3">Occludin domain-containing protein</fullName>
    </submittedName>
    <submittedName>
        <fullName evidence="4">Putative occludin-like domain-containing protein</fullName>
    </submittedName>
</protein>
<reference evidence="3" key="3">
    <citation type="submission" date="2020-06" db="EMBL/GenBank/DDBJ databases">
        <title>Helianthus annuus Genome sequencing and assembly Release 2.</title>
        <authorList>
            <person name="Gouzy J."/>
            <person name="Langlade N."/>
            <person name="Munos S."/>
        </authorList>
    </citation>
    <scope>NUCLEOTIDE SEQUENCE</scope>
    <source>
        <tissue evidence="3">Leaves</tissue>
    </source>
</reference>
<dbReference type="EMBL" id="MNCJ02000324">
    <property type="protein sequence ID" value="KAF5793376.1"/>
    <property type="molecule type" value="Genomic_DNA"/>
</dbReference>
<dbReference type="OrthoDB" id="4869960at2759"/>
<gene>
    <name evidence="4" type="ORF">HannXRQ_Chr09g0276331</name>
    <name evidence="3" type="ORF">HanXRQr2_Chr09g0416731</name>
</gene>
<feature type="region of interest" description="Disordered" evidence="1">
    <location>
        <begin position="840"/>
        <end position="945"/>
    </location>
</feature>